<evidence type="ECO:0000313" key="3">
    <source>
        <dbReference type="Proteomes" id="UP001337681"/>
    </source>
</evidence>
<accession>A0ABU7H3I2</accession>
<keyword evidence="3" id="KW-1185">Reference proteome</keyword>
<reference evidence="2 3" key="1">
    <citation type="submission" date="2024-01" db="EMBL/GenBank/DDBJ databases">
        <title>Pedobacter sp. nov., isolated from oil-contaminated soil.</title>
        <authorList>
            <person name="Le N.T.T."/>
        </authorList>
    </citation>
    <scope>NUCLEOTIDE SEQUENCE [LARGE SCALE GENOMIC DNA]</scope>
    <source>
        <strain evidence="2 3">VNH31</strain>
    </source>
</reference>
<dbReference type="Pfam" id="PF13376">
    <property type="entry name" value="OmdA"/>
    <property type="match status" value="1"/>
</dbReference>
<dbReference type="InterPro" id="IPR016786">
    <property type="entry name" value="YdeI_bac"/>
</dbReference>
<dbReference type="Gene3D" id="3.90.1150.200">
    <property type="match status" value="1"/>
</dbReference>
<protein>
    <submittedName>
        <fullName evidence="2">DUF1801 domain-containing protein</fullName>
    </submittedName>
</protein>
<dbReference type="RefSeq" id="WP_330146789.1">
    <property type="nucleotide sequence ID" value="NZ_JAZDQU010000002.1"/>
</dbReference>
<evidence type="ECO:0000313" key="2">
    <source>
        <dbReference type="EMBL" id="MEE1885898.1"/>
    </source>
</evidence>
<dbReference type="EMBL" id="JAZDQU010000002">
    <property type="protein sequence ID" value="MEE1885898.1"/>
    <property type="molecule type" value="Genomic_DNA"/>
</dbReference>
<organism evidence="2 3">
    <name type="scientific">Pedobacter flavus</name>
    <dbReference type="NCBI Taxonomy" id="3113906"/>
    <lineage>
        <taxon>Bacteria</taxon>
        <taxon>Pseudomonadati</taxon>
        <taxon>Bacteroidota</taxon>
        <taxon>Sphingobacteriia</taxon>
        <taxon>Sphingobacteriales</taxon>
        <taxon>Sphingobacteriaceae</taxon>
        <taxon>Pedobacter</taxon>
    </lineage>
</organism>
<sequence length="193" mass="22537">MNKAVDNFFLNAKRWKIEFQILRELVTAEVELVEELKWNHPCYTLNGKNVIIIHGFKKYCALLFHKGALMKDPEKILIKQTEHVQSGRQLRFTSLDEIVDKREWISAYIKEAIEIEKSGAKVKLKTVADYEMPIEFEQALKEDEKLASAFNNLTPGRQKAYIIYFGEAKRSETRKNRVAKYCDFIKEGKGMDD</sequence>
<dbReference type="Proteomes" id="UP001337681">
    <property type="component" value="Unassembled WGS sequence"/>
</dbReference>
<comment type="caution">
    <text evidence="2">The sequence shown here is derived from an EMBL/GenBank/DDBJ whole genome shotgun (WGS) entry which is preliminary data.</text>
</comment>
<name>A0ABU7H3I2_9SPHI</name>
<dbReference type="InterPro" id="IPR014922">
    <property type="entry name" value="YdhG-like"/>
</dbReference>
<proteinExistence type="predicted"/>
<dbReference type="PIRSF" id="PIRSF021308">
    <property type="entry name" value="UCP021308"/>
    <property type="match status" value="1"/>
</dbReference>
<dbReference type="SUPFAM" id="SSF159888">
    <property type="entry name" value="YdhG-like"/>
    <property type="match status" value="1"/>
</dbReference>
<dbReference type="Pfam" id="PF08818">
    <property type="entry name" value="DUF1801"/>
    <property type="match status" value="1"/>
</dbReference>
<feature type="domain" description="YdhG-like" evidence="1">
    <location>
        <begin position="15"/>
        <end position="113"/>
    </location>
</feature>
<gene>
    <name evidence="2" type="ORF">VRU49_10770</name>
</gene>
<evidence type="ECO:0000259" key="1">
    <source>
        <dbReference type="Pfam" id="PF08818"/>
    </source>
</evidence>